<accession>A0A7I9WUA5</accession>
<dbReference type="SUPFAM" id="SSF54637">
    <property type="entry name" value="Thioesterase/thiol ester dehydrase-isomerase"/>
    <property type="match status" value="1"/>
</dbReference>
<dbReference type="EMBL" id="BLKT01000003">
    <property type="protein sequence ID" value="GFG60938.1"/>
    <property type="molecule type" value="Genomic_DNA"/>
</dbReference>
<dbReference type="InterPro" id="IPR029069">
    <property type="entry name" value="HotDog_dom_sf"/>
</dbReference>
<dbReference type="Gene3D" id="3.10.129.10">
    <property type="entry name" value="Hotdog Thioesterase"/>
    <property type="match status" value="1"/>
</dbReference>
<name>A0A7I9WUA5_9MYCO</name>
<evidence type="ECO:0000313" key="1">
    <source>
        <dbReference type="EMBL" id="GFG60938.1"/>
    </source>
</evidence>
<dbReference type="Pfam" id="PF13279">
    <property type="entry name" value="4HBT_2"/>
    <property type="match status" value="1"/>
</dbReference>
<sequence>MIVCRVQIRYADLDTQGHVNNTAQLQYVEAARTRSYVAAGLSWQPLQVVRRQRIEYVKPLAADTDWVDVRLMVTAVGRTSHTVEFTIAGAAGNVFSIGECVLVTVDESGSPSPIPGPLRAALEAGLSAGARTQFRT</sequence>
<dbReference type="Proteomes" id="UP000465241">
    <property type="component" value="Unassembled WGS sequence"/>
</dbReference>
<evidence type="ECO:0000313" key="2">
    <source>
        <dbReference type="Proteomes" id="UP000465241"/>
    </source>
</evidence>
<dbReference type="CDD" id="cd00586">
    <property type="entry name" value="4HBT"/>
    <property type="match status" value="1"/>
</dbReference>
<reference evidence="1 2" key="1">
    <citation type="journal article" date="2019" name="Emerg. Microbes Infect.">
        <title>Comprehensive subspecies identification of 175 nontuberculous mycobacteria species based on 7547 genomic profiles.</title>
        <authorList>
            <person name="Matsumoto Y."/>
            <person name="Kinjo T."/>
            <person name="Motooka D."/>
            <person name="Nabeya D."/>
            <person name="Jung N."/>
            <person name="Uechi K."/>
            <person name="Horii T."/>
            <person name="Iida T."/>
            <person name="Fujita J."/>
            <person name="Nakamura S."/>
        </authorList>
    </citation>
    <scope>NUCLEOTIDE SEQUENCE [LARGE SCALE GENOMIC DNA]</scope>
    <source>
        <strain evidence="1 2">JCM 13392</strain>
    </source>
</reference>
<proteinExistence type="predicted"/>
<dbReference type="RefSeq" id="WP_193490860.1">
    <property type="nucleotide sequence ID" value="NZ_BAAAMC010000010.1"/>
</dbReference>
<protein>
    <submittedName>
        <fullName evidence="1">Thioesterase</fullName>
    </submittedName>
</protein>
<dbReference type="AlphaFoldDB" id="A0A7I9WUA5"/>
<keyword evidence="2" id="KW-1185">Reference proteome</keyword>
<comment type="caution">
    <text evidence="1">The sequence shown here is derived from an EMBL/GenBank/DDBJ whole genome shotgun (WGS) entry which is preliminary data.</text>
</comment>
<organism evidence="1 2">
    <name type="scientific">Mycolicibacterium murale</name>
    <dbReference type="NCBI Taxonomy" id="182220"/>
    <lineage>
        <taxon>Bacteria</taxon>
        <taxon>Bacillati</taxon>
        <taxon>Actinomycetota</taxon>
        <taxon>Actinomycetes</taxon>
        <taxon>Mycobacteriales</taxon>
        <taxon>Mycobacteriaceae</taxon>
        <taxon>Mycolicibacterium</taxon>
    </lineage>
</organism>
<gene>
    <name evidence="1" type="ORF">MMUR_50740</name>
</gene>